<sequence length="303" mass="34733">MTYEAIFIVLAVLLLLAVIWMYAARGDKKIFTGKMVGLAMRTVATATLFALVGLLYRRPGDYIGLVGLQLLLFLAFALFAWWYWHKQHLSELDAQAIWRWELPQASALWALATLVLLSALLAKGLVFPGDPAGMPDDVPLAYAASASLLLLVPPAVFQAYRRWNAIPVVIKYREPWMLPVHRDAPVIEPSADALRIFFEIPFREGDSDTVTYDLSIPRRTSLGQAFHHLLYQHNVQRRSPRQIAIAFENKSDFLYGWLLYRPARSWWGSYRDYLPMEDPLRATDLRDGERILAERVRVWESKT</sequence>
<protein>
    <submittedName>
        <fullName evidence="2">Uncharacterized protein</fullName>
    </submittedName>
</protein>
<dbReference type="AlphaFoldDB" id="A0A2S6IB95"/>
<dbReference type="EMBL" id="PTJC01000005">
    <property type="protein sequence ID" value="PPK88780.1"/>
    <property type="molecule type" value="Genomic_DNA"/>
</dbReference>
<keyword evidence="1" id="KW-0812">Transmembrane</keyword>
<dbReference type="Proteomes" id="UP000237662">
    <property type="component" value="Unassembled WGS sequence"/>
</dbReference>
<evidence type="ECO:0000313" key="3">
    <source>
        <dbReference type="Proteomes" id="UP000237662"/>
    </source>
</evidence>
<dbReference type="OrthoDB" id="1490956at2"/>
<dbReference type="InterPro" id="IPR035177">
    <property type="entry name" value="TssN"/>
</dbReference>
<organism evidence="2 3">
    <name type="scientific">Neolewinella xylanilytica</name>
    <dbReference type="NCBI Taxonomy" id="1514080"/>
    <lineage>
        <taxon>Bacteria</taxon>
        <taxon>Pseudomonadati</taxon>
        <taxon>Bacteroidota</taxon>
        <taxon>Saprospiria</taxon>
        <taxon>Saprospirales</taxon>
        <taxon>Lewinellaceae</taxon>
        <taxon>Neolewinella</taxon>
    </lineage>
</organism>
<feature type="transmembrane region" description="Helical" evidence="1">
    <location>
        <begin position="105"/>
        <end position="127"/>
    </location>
</feature>
<dbReference type="RefSeq" id="WP_104419314.1">
    <property type="nucleotide sequence ID" value="NZ_PTJC01000005.1"/>
</dbReference>
<evidence type="ECO:0000256" key="1">
    <source>
        <dbReference type="SAM" id="Phobius"/>
    </source>
</evidence>
<keyword evidence="1" id="KW-0472">Membrane</keyword>
<keyword evidence="3" id="KW-1185">Reference proteome</keyword>
<feature type="transmembrane region" description="Helical" evidence="1">
    <location>
        <begin position="35"/>
        <end position="56"/>
    </location>
</feature>
<comment type="caution">
    <text evidence="2">The sequence shown here is derived from an EMBL/GenBank/DDBJ whole genome shotgun (WGS) entry which is preliminary data.</text>
</comment>
<gene>
    <name evidence="2" type="ORF">CLV84_1752</name>
</gene>
<feature type="transmembrane region" description="Helical" evidence="1">
    <location>
        <begin position="139"/>
        <end position="157"/>
    </location>
</feature>
<accession>A0A2S6IB95</accession>
<name>A0A2S6IB95_9BACT</name>
<feature type="transmembrane region" description="Helical" evidence="1">
    <location>
        <begin position="62"/>
        <end position="84"/>
    </location>
</feature>
<dbReference type="Pfam" id="PF17555">
    <property type="entry name" value="TssN"/>
    <property type="match status" value="1"/>
</dbReference>
<reference evidence="2 3" key="1">
    <citation type="submission" date="2018-02" db="EMBL/GenBank/DDBJ databases">
        <title>Genomic Encyclopedia of Archaeal and Bacterial Type Strains, Phase II (KMG-II): from individual species to whole genera.</title>
        <authorList>
            <person name="Goeker M."/>
        </authorList>
    </citation>
    <scope>NUCLEOTIDE SEQUENCE [LARGE SCALE GENOMIC DNA]</scope>
    <source>
        <strain evidence="2 3">DSM 29526</strain>
    </source>
</reference>
<evidence type="ECO:0000313" key="2">
    <source>
        <dbReference type="EMBL" id="PPK88780.1"/>
    </source>
</evidence>
<feature type="transmembrane region" description="Helical" evidence="1">
    <location>
        <begin position="6"/>
        <end position="23"/>
    </location>
</feature>
<proteinExistence type="predicted"/>
<keyword evidence="1" id="KW-1133">Transmembrane helix</keyword>